<dbReference type="OrthoDB" id="188902at2759"/>
<feature type="region of interest" description="Disordered" evidence="4">
    <location>
        <begin position="1"/>
        <end position="20"/>
    </location>
</feature>
<feature type="compositionally biased region" description="Low complexity" evidence="4">
    <location>
        <begin position="269"/>
        <end position="287"/>
    </location>
</feature>
<dbReference type="OMA" id="LYTKERI"/>
<dbReference type="EMBL" id="KK583203">
    <property type="protein sequence ID" value="KDO30073.1"/>
    <property type="molecule type" value="Genomic_DNA"/>
</dbReference>
<keyword evidence="1" id="KW-0343">GTPase activation</keyword>
<dbReference type="Pfam" id="PF13516">
    <property type="entry name" value="LRR_6"/>
    <property type="match status" value="4"/>
</dbReference>
<dbReference type="SUPFAM" id="SSF52047">
    <property type="entry name" value="RNI-like"/>
    <property type="match status" value="1"/>
</dbReference>
<evidence type="ECO:0000313" key="6">
    <source>
        <dbReference type="Proteomes" id="UP000030745"/>
    </source>
</evidence>
<keyword evidence="3" id="KW-0677">Repeat</keyword>
<dbReference type="AlphaFoldDB" id="A0A067CHS7"/>
<dbReference type="GeneID" id="24127666"/>
<reference evidence="5 6" key="1">
    <citation type="journal article" date="2013" name="PLoS Genet.">
        <title>Distinctive expansion of potential virulence genes in the genome of the oomycete fish pathogen Saprolegnia parasitica.</title>
        <authorList>
            <person name="Jiang R.H."/>
            <person name="de Bruijn I."/>
            <person name="Haas B.J."/>
            <person name="Belmonte R."/>
            <person name="Lobach L."/>
            <person name="Christie J."/>
            <person name="van den Ackerveken G."/>
            <person name="Bottin A."/>
            <person name="Bulone V."/>
            <person name="Diaz-Moreno S.M."/>
            <person name="Dumas B."/>
            <person name="Fan L."/>
            <person name="Gaulin E."/>
            <person name="Govers F."/>
            <person name="Grenville-Briggs L.J."/>
            <person name="Horner N.R."/>
            <person name="Levin J.Z."/>
            <person name="Mammella M."/>
            <person name="Meijer H.J."/>
            <person name="Morris P."/>
            <person name="Nusbaum C."/>
            <person name="Oome S."/>
            <person name="Phillips A.J."/>
            <person name="van Rooyen D."/>
            <person name="Rzeszutek E."/>
            <person name="Saraiva M."/>
            <person name="Secombes C.J."/>
            <person name="Seidl M.F."/>
            <person name="Snel B."/>
            <person name="Stassen J.H."/>
            <person name="Sykes S."/>
            <person name="Tripathy S."/>
            <person name="van den Berg H."/>
            <person name="Vega-Arreguin J.C."/>
            <person name="Wawra S."/>
            <person name="Young S.K."/>
            <person name="Zeng Q."/>
            <person name="Dieguez-Uribeondo J."/>
            <person name="Russ C."/>
            <person name="Tyler B.M."/>
            <person name="van West P."/>
        </authorList>
    </citation>
    <scope>NUCLEOTIDE SEQUENCE [LARGE SCALE GENOMIC DNA]</scope>
    <source>
        <strain evidence="5 6">CBS 223.65</strain>
    </source>
</reference>
<evidence type="ECO:0000256" key="1">
    <source>
        <dbReference type="ARBA" id="ARBA00022468"/>
    </source>
</evidence>
<proteinExistence type="predicted"/>
<feature type="region of interest" description="Disordered" evidence="4">
    <location>
        <begin position="269"/>
        <end position="291"/>
    </location>
</feature>
<gene>
    <name evidence="5" type="ORF">SPRG_05264</name>
</gene>
<dbReference type="GO" id="GO:0005096">
    <property type="term" value="F:GTPase activator activity"/>
    <property type="evidence" value="ECO:0007669"/>
    <property type="project" value="UniProtKB-KW"/>
</dbReference>
<evidence type="ECO:0000256" key="4">
    <source>
        <dbReference type="SAM" id="MobiDB-lite"/>
    </source>
</evidence>
<dbReference type="GO" id="GO:0005634">
    <property type="term" value="C:nucleus"/>
    <property type="evidence" value="ECO:0007669"/>
    <property type="project" value="TreeGrafter"/>
</dbReference>
<keyword evidence="2" id="KW-0433">Leucine-rich repeat</keyword>
<dbReference type="KEGG" id="spar:SPRG_05264"/>
<dbReference type="InterPro" id="IPR027038">
    <property type="entry name" value="RanGap"/>
</dbReference>
<evidence type="ECO:0000256" key="2">
    <source>
        <dbReference type="ARBA" id="ARBA00022614"/>
    </source>
</evidence>
<dbReference type="VEuPathDB" id="FungiDB:SPRG_05264"/>
<sequence length="907" mass="100961">MPVTLPGLRSKRSTKRRDDAPTHVLKRETIMSMLHDLQERATSRGYQSFGNLQHLEEQAKAQTISNFLSVRYHEIYGVRGDTAPEVDHDAKLQSLETKPPLRRSQSTLDVVPARLTRRPSLAGRLPEVAKPVEPVARIEVPKEAPPAAIDRQLPPLYYKMKAIWTTPLTSKPSEEEWVGLPVAAHTVRSVFGLDVYEARGIAKTFLVETVESLYQLYTKERIHGREGHMRELMQKAVFSSTTSNRVMALLKQIDSFSIFLTNEDRELATTTMDRTTTPVTPSTAASPKLQKKTTAIHAAPIPEHTAAAEAASRNPSSPTKRQTSLATSALLLRPEMTPSAQNRSDMIDVYLRECAHLHVFPSKKVLALVDTPVVDLSKFHIGKLGAIALLSALHLNAGLQVLDVSYNFVLAAGGNHVCALLELRSCPRLSRLALAKNRIGSPMASRLLHALTTSQVPLTDLDLSGNEIHDRHIDEPLGVFLSMTPTLTSLNMSENQLRDPSAKAIARALGTDGKLKILNVAWNAMTPKGAGSLVQALSGNRCLETINLSWNRLGHSTGCIMATILLSNQTLQVVDLASGQLSAVSIYLMADALQYNRGLAHLTLDQNAIDDDGMRVLLRTTRHRAKPHPLTLRLNNMVFEATNGPPIFNVVNPAGCYHLNLPAPADRAVFELLRVRAANGVGSFHNMSINGAPTENLRRLERIAATTTTTAVAFQLDFVLNPEPPRSETVHFRLDLASPHDRAMVLILMQRANAERGENWRNETLDGVPFEFQEDTMGPPWLEAHEKGILELDYVSTRLFCEKHYALDLGKPTDRAIAWKLLERVERSHQVLPDRSDAWHNMTLDGEPIALREWEKPSFALRGKWKWRVPTMGLLEFDFYTPEPHQVHAKHYHLDLANAHDRHIVPP</sequence>
<dbReference type="GO" id="GO:0031267">
    <property type="term" value="F:small GTPase binding"/>
    <property type="evidence" value="ECO:0007669"/>
    <property type="project" value="TreeGrafter"/>
</dbReference>
<dbReference type="Gene3D" id="3.80.10.10">
    <property type="entry name" value="Ribonuclease Inhibitor"/>
    <property type="match status" value="3"/>
</dbReference>
<dbReference type="GO" id="GO:0005829">
    <property type="term" value="C:cytosol"/>
    <property type="evidence" value="ECO:0007669"/>
    <property type="project" value="TreeGrafter"/>
</dbReference>
<accession>A0A067CHS7</accession>
<evidence type="ECO:0000256" key="3">
    <source>
        <dbReference type="ARBA" id="ARBA00022737"/>
    </source>
</evidence>
<evidence type="ECO:0000313" key="5">
    <source>
        <dbReference type="EMBL" id="KDO30073.1"/>
    </source>
</evidence>
<dbReference type="RefSeq" id="XP_012199254.1">
    <property type="nucleotide sequence ID" value="XM_012343864.1"/>
</dbReference>
<dbReference type="InterPro" id="IPR001611">
    <property type="entry name" value="Leu-rich_rpt"/>
</dbReference>
<dbReference type="GO" id="GO:0006913">
    <property type="term" value="P:nucleocytoplasmic transport"/>
    <property type="evidence" value="ECO:0007669"/>
    <property type="project" value="TreeGrafter"/>
</dbReference>
<dbReference type="Proteomes" id="UP000030745">
    <property type="component" value="Unassembled WGS sequence"/>
</dbReference>
<dbReference type="PANTHER" id="PTHR24113:SF12">
    <property type="entry name" value="RAN GTPASE-ACTIVATING PROTEIN 1"/>
    <property type="match status" value="1"/>
</dbReference>
<keyword evidence="6" id="KW-1185">Reference proteome</keyword>
<dbReference type="GO" id="GO:0048471">
    <property type="term" value="C:perinuclear region of cytoplasm"/>
    <property type="evidence" value="ECO:0007669"/>
    <property type="project" value="TreeGrafter"/>
</dbReference>
<dbReference type="InterPro" id="IPR032675">
    <property type="entry name" value="LRR_dom_sf"/>
</dbReference>
<organism evidence="5 6">
    <name type="scientific">Saprolegnia parasitica (strain CBS 223.65)</name>
    <dbReference type="NCBI Taxonomy" id="695850"/>
    <lineage>
        <taxon>Eukaryota</taxon>
        <taxon>Sar</taxon>
        <taxon>Stramenopiles</taxon>
        <taxon>Oomycota</taxon>
        <taxon>Saprolegniomycetes</taxon>
        <taxon>Saprolegniales</taxon>
        <taxon>Saprolegniaceae</taxon>
        <taxon>Saprolegnia</taxon>
    </lineage>
</organism>
<name>A0A067CHS7_SAPPC</name>
<dbReference type="SMART" id="SM00368">
    <property type="entry name" value="LRR_RI"/>
    <property type="match status" value="7"/>
</dbReference>
<dbReference type="PANTHER" id="PTHR24113">
    <property type="entry name" value="RAN GTPASE-ACTIVATING PROTEIN 1"/>
    <property type="match status" value="1"/>
</dbReference>
<protein>
    <submittedName>
        <fullName evidence="5">Uncharacterized protein</fullName>
    </submittedName>
</protein>